<dbReference type="EMBL" id="JACBJI010000002">
    <property type="protein sequence ID" value="NYA70293.1"/>
    <property type="molecule type" value="Genomic_DNA"/>
</dbReference>
<gene>
    <name evidence="2" type="ORF">HZF10_05120</name>
</gene>
<keyword evidence="1" id="KW-0812">Transmembrane</keyword>
<dbReference type="Proteomes" id="UP000535020">
    <property type="component" value="Unassembled WGS sequence"/>
</dbReference>
<sequence>MSTYDRYFHKFESSFFASITMGVLVSSIMGGIAAMAVLQNGTSFAQMAQLFFVVVAAIGFNGSILSQQSPRTIYNFLIASLMFNTMIAIVNFAM</sequence>
<protein>
    <submittedName>
        <fullName evidence="2">Uncharacterized protein</fullName>
    </submittedName>
</protein>
<evidence type="ECO:0000313" key="2">
    <source>
        <dbReference type="EMBL" id="NYA70293.1"/>
    </source>
</evidence>
<keyword evidence="1" id="KW-1133">Transmembrane helix</keyword>
<name>A0A7Y9C6E8_9FLAO</name>
<evidence type="ECO:0000313" key="3">
    <source>
        <dbReference type="Proteomes" id="UP000535020"/>
    </source>
</evidence>
<organism evidence="2 3">
    <name type="scientific">Flavobacterium agri</name>
    <dbReference type="NCBI Taxonomy" id="2743471"/>
    <lineage>
        <taxon>Bacteria</taxon>
        <taxon>Pseudomonadati</taxon>
        <taxon>Bacteroidota</taxon>
        <taxon>Flavobacteriia</taxon>
        <taxon>Flavobacteriales</taxon>
        <taxon>Flavobacteriaceae</taxon>
        <taxon>Flavobacterium</taxon>
    </lineage>
</organism>
<dbReference type="RefSeq" id="WP_176005108.1">
    <property type="nucleotide sequence ID" value="NZ_JABWMI010000006.1"/>
</dbReference>
<proteinExistence type="predicted"/>
<dbReference type="AlphaFoldDB" id="A0A7Y9C6E8"/>
<accession>A0A7Y9C6E8</accession>
<comment type="caution">
    <text evidence="2">The sequence shown here is derived from an EMBL/GenBank/DDBJ whole genome shotgun (WGS) entry which is preliminary data.</text>
</comment>
<feature type="transmembrane region" description="Helical" evidence="1">
    <location>
        <begin position="50"/>
        <end position="67"/>
    </location>
</feature>
<reference evidence="2 3" key="1">
    <citation type="submission" date="2020-07" db="EMBL/GenBank/DDBJ databases">
        <authorList>
            <person name="Sun Q."/>
        </authorList>
    </citation>
    <scope>NUCLEOTIDE SEQUENCE [LARGE SCALE GENOMIC DNA]</scope>
    <source>
        <strain evidence="2 3">MAH-1</strain>
    </source>
</reference>
<feature type="transmembrane region" description="Helical" evidence="1">
    <location>
        <begin position="15"/>
        <end position="38"/>
    </location>
</feature>
<feature type="transmembrane region" description="Helical" evidence="1">
    <location>
        <begin position="73"/>
        <end position="93"/>
    </location>
</feature>
<keyword evidence="1" id="KW-0472">Membrane</keyword>
<evidence type="ECO:0000256" key="1">
    <source>
        <dbReference type="SAM" id="Phobius"/>
    </source>
</evidence>
<keyword evidence="3" id="KW-1185">Reference proteome</keyword>